<dbReference type="PROSITE" id="PS51077">
    <property type="entry name" value="HTH_ICLR"/>
    <property type="match status" value="1"/>
</dbReference>
<dbReference type="InterPro" id="IPR014757">
    <property type="entry name" value="Tscrpt_reg_IclR_C"/>
</dbReference>
<evidence type="ECO:0000256" key="3">
    <source>
        <dbReference type="ARBA" id="ARBA00023163"/>
    </source>
</evidence>
<evidence type="ECO:0000313" key="6">
    <source>
        <dbReference type="EMBL" id="RAZ76017.1"/>
    </source>
</evidence>
<keyword evidence="7" id="KW-1185">Reference proteome</keyword>
<dbReference type="Pfam" id="PF01614">
    <property type="entry name" value="IclR_C"/>
    <property type="match status" value="1"/>
</dbReference>
<keyword evidence="2" id="KW-0238">DNA-binding</keyword>
<keyword evidence="1" id="KW-0805">Transcription regulation</keyword>
<evidence type="ECO:0000259" key="4">
    <source>
        <dbReference type="PROSITE" id="PS51077"/>
    </source>
</evidence>
<dbReference type="GO" id="GO:0045892">
    <property type="term" value="P:negative regulation of DNA-templated transcription"/>
    <property type="evidence" value="ECO:0007669"/>
    <property type="project" value="TreeGrafter"/>
</dbReference>
<dbReference type="PANTHER" id="PTHR30136:SF24">
    <property type="entry name" value="HTH-TYPE TRANSCRIPTIONAL REPRESSOR ALLR"/>
    <property type="match status" value="1"/>
</dbReference>
<dbReference type="SMART" id="SM00346">
    <property type="entry name" value="HTH_ICLR"/>
    <property type="match status" value="1"/>
</dbReference>
<dbReference type="Gene3D" id="3.30.450.40">
    <property type="match status" value="1"/>
</dbReference>
<dbReference type="InterPro" id="IPR005471">
    <property type="entry name" value="Tscrpt_reg_IclR_N"/>
</dbReference>
<organism evidence="6 7">
    <name type="scientific">Mesorhizobium atlanticum</name>
    <dbReference type="NCBI Taxonomy" id="2233532"/>
    <lineage>
        <taxon>Bacteria</taxon>
        <taxon>Pseudomonadati</taxon>
        <taxon>Pseudomonadota</taxon>
        <taxon>Alphaproteobacteria</taxon>
        <taxon>Hyphomicrobiales</taxon>
        <taxon>Phyllobacteriaceae</taxon>
        <taxon>Mesorhizobium</taxon>
    </lineage>
</organism>
<dbReference type="PANTHER" id="PTHR30136">
    <property type="entry name" value="HELIX-TURN-HELIX TRANSCRIPTIONAL REGULATOR, ICLR FAMILY"/>
    <property type="match status" value="1"/>
</dbReference>
<dbReference type="GO" id="GO:0003677">
    <property type="term" value="F:DNA binding"/>
    <property type="evidence" value="ECO:0007669"/>
    <property type="project" value="UniProtKB-KW"/>
</dbReference>
<sequence length="257" mass="27133">MSTVAKAISLLDLLGSGAPETALADLAKTAGFDKATTRRLLVSLMAHELVEQDETTRLYRLGAGIARLALMREAQFPFLRMAAPVVEALAAETGETVHLSEYSKRGLITVQVVESAKANRVSVQLGDVLPMHATASGIAFLAFAEERVREGIFDGPLPAFTPHTIDKVETLVEHVAAARARGHSTGSQGYEEGVLSVASAILGADGFAIGTIAIAAPRVRIHKGDIERHGASVAAAAREIGGRLFGRHNQPGRKRAS</sequence>
<reference evidence="6 7" key="2">
    <citation type="submission" date="2018-07" db="EMBL/GenBank/DDBJ databases">
        <title>Diversity of Mesorhizobium strains in Brazil.</title>
        <authorList>
            <person name="Helene L.C.F."/>
            <person name="Dall'Agnol R."/>
            <person name="Delamuta J.R.M."/>
            <person name="Hungria M."/>
        </authorList>
    </citation>
    <scope>NUCLEOTIDE SEQUENCE [LARGE SCALE GENOMIC DNA]</scope>
    <source>
        <strain evidence="6 7">CNPSo 3140</strain>
    </source>
</reference>
<dbReference type="GO" id="GO:0003700">
    <property type="term" value="F:DNA-binding transcription factor activity"/>
    <property type="evidence" value="ECO:0007669"/>
    <property type="project" value="TreeGrafter"/>
</dbReference>
<feature type="domain" description="HTH iclR-type" evidence="4">
    <location>
        <begin position="1"/>
        <end position="63"/>
    </location>
</feature>
<reference evidence="7" key="1">
    <citation type="submission" date="2018-06" db="EMBL/GenBank/DDBJ databases">
        <authorList>
            <person name="Helene L.C."/>
            <person name="Dall'Agnol R."/>
            <person name="Delamuta J.R."/>
            <person name="Hungria M."/>
        </authorList>
    </citation>
    <scope>NUCLEOTIDE SEQUENCE [LARGE SCALE GENOMIC DNA]</scope>
    <source>
        <strain evidence="7">CNPSo 3140</strain>
    </source>
</reference>
<dbReference type="RefSeq" id="WP_112128035.1">
    <property type="nucleotide sequence ID" value="NZ_QMBQ01000004.1"/>
</dbReference>
<dbReference type="EMBL" id="QMBQ01000004">
    <property type="protein sequence ID" value="RAZ76017.1"/>
    <property type="molecule type" value="Genomic_DNA"/>
</dbReference>
<evidence type="ECO:0000259" key="5">
    <source>
        <dbReference type="PROSITE" id="PS51078"/>
    </source>
</evidence>
<dbReference type="PROSITE" id="PS51078">
    <property type="entry name" value="ICLR_ED"/>
    <property type="match status" value="1"/>
</dbReference>
<dbReference type="InterPro" id="IPR050707">
    <property type="entry name" value="HTH_MetabolicPath_Reg"/>
</dbReference>
<dbReference type="Gene3D" id="1.10.10.10">
    <property type="entry name" value="Winged helix-like DNA-binding domain superfamily/Winged helix DNA-binding domain"/>
    <property type="match status" value="1"/>
</dbReference>
<name>A0A330GUK5_9HYPH</name>
<gene>
    <name evidence="6" type="ORF">DPM35_14925</name>
</gene>
<evidence type="ECO:0000256" key="2">
    <source>
        <dbReference type="ARBA" id="ARBA00023125"/>
    </source>
</evidence>
<feature type="domain" description="IclR-ED" evidence="5">
    <location>
        <begin position="57"/>
        <end position="246"/>
    </location>
</feature>
<dbReference type="SUPFAM" id="SSF55781">
    <property type="entry name" value="GAF domain-like"/>
    <property type="match status" value="1"/>
</dbReference>
<dbReference type="InterPro" id="IPR036390">
    <property type="entry name" value="WH_DNA-bd_sf"/>
</dbReference>
<dbReference type="Pfam" id="PF09339">
    <property type="entry name" value="HTH_IclR"/>
    <property type="match status" value="1"/>
</dbReference>
<proteinExistence type="predicted"/>
<dbReference type="SUPFAM" id="SSF46785">
    <property type="entry name" value="Winged helix' DNA-binding domain"/>
    <property type="match status" value="1"/>
</dbReference>
<evidence type="ECO:0000256" key="1">
    <source>
        <dbReference type="ARBA" id="ARBA00023015"/>
    </source>
</evidence>
<protein>
    <submittedName>
        <fullName evidence="6">IclR family transcriptional regulator</fullName>
    </submittedName>
</protein>
<accession>A0A330GUK5</accession>
<dbReference type="InterPro" id="IPR036388">
    <property type="entry name" value="WH-like_DNA-bd_sf"/>
</dbReference>
<evidence type="ECO:0000313" key="7">
    <source>
        <dbReference type="Proteomes" id="UP000251956"/>
    </source>
</evidence>
<keyword evidence="3" id="KW-0804">Transcription</keyword>
<dbReference type="Proteomes" id="UP000251956">
    <property type="component" value="Unassembled WGS sequence"/>
</dbReference>
<dbReference type="AlphaFoldDB" id="A0A330GUK5"/>
<dbReference type="OrthoDB" id="6811967at2"/>
<dbReference type="InterPro" id="IPR029016">
    <property type="entry name" value="GAF-like_dom_sf"/>
</dbReference>
<comment type="caution">
    <text evidence="6">The sequence shown here is derived from an EMBL/GenBank/DDBJ whole genome shotgun (WGS) entry which is preliminary data.</text>
</comment>